<dbReference type="InterPro" id="IPR003834">
    <property type="entry name" value="Cyt_c_assmbl_TM_dom"/>
</dbReference>
<protein>
    <recommendedName>
        <fullName evidence="18">Thiol:disulfide interchange protein DsbD</fullName>
        <ecNumber evidence="18">1.8.1.8</ecNumber>
    </recommendedName>
    <alternativeName>
        <fullName evidence="18">Protein-disulfide reductase</fullName>
        <shortName evidence="18">Disulfide reductase</shortName>
    </alternativeName>
</protein>
<dbReference type="GO" id="GO:0005886">
    <property type="term" value="C:plasma membrane"/>
    <property type="evidence" value="ECO:0007669"/>
    <property type="project" value="UniProtKB-SubCell"/>
</dbReference>
<evidence type="ECO:0000259" key="19">
    <source>
        <dbReference type="PROSITE" id="PS51352"/>
    </source>
</evidence>
<comment type="catalytic activity">
    <reaction evidence="16 18">
        <text>[protein]-dithiol + NAD(+) = [protein]-disulfide + NADH + H(+)</text>
        <dbReference type="Rhea" id="RHEA:18749"/>
        <dbReference type="Rhea" id="RHEA-COMP:10593"/>
        <dbReference type="Rhea" id="RHEA-COMP:10594"/>
        <dbReference type="ChEBI" id="CHEBI:15378"/>
        <dbReference type="ChEBI" id="CHEBI:29950"/>
        <dbReference type="ChEBI" id="CHEBI:50058"/>
        <dbReference type="ChEBI" id="CHEBI:57540"/>
        <dbReference type="ChEBI" id="CHEBI:57945"/>
        <dbReference type="EC" id="1.8.1.8"/>
    </reaction>
</comment>
<keyword evidence="7 18" id="KW-0732">Signal</keyword>
<evidence type="ECO:0000256" key="1">
    <source>
        <dbReference type="ARBA" id="ARBA00004429"/>
    </source>
</evidence>
<evidence type="ECO:0000256" key="12">
    <source>
        <dbReference type="ARBA" id="ARBA00023027"/>
    </source>
</evidence>
<keyword evidence="11 18" id="KW-0560">Oxidoreductase</keyword>
<evidence type="ECO:0000256" key="8">
    <source>
        <dbReference type="ARBA" id="ARBA00022748"/>
    </source>
</evidence>
<dbReference type="SUPFAM" id="SSF74863">
    <property type="entry name" value="Thiol:disulfide interchange protein DsbD, N-terminal domain (DsbD-alpha)"/>
    <property type="match status" value="1"/>
</dbReference>
<dbReference type="InterPro" id="IPR035671">
    <property type="entry name" value="DsbD_gamma"/>
</dbReference>
<evidence type="ECO:0000256" key="16">
    <source>
        <dbReference type="ARBA" id="ARBA00047388"/>
    </source>
</evidence>
<dbReference type="CDD" id="cd02953">
    <property type="entry name" value="DsbDgamma"/>
    <property type="match status" value="1"/>
</dbReference>
<dbReference type="InterPro" id="IPR036249">
    <property type="entry name" value="Thioredoxin-like_sf"/>
</dbReference>
<evidence type="ECO:0000313" key="21">
    <source>
        <dbReference type="Proteomes" id="UP001058124"/>
    </source>
</evidence>
<evidence type="ECO:0000256" key="4">
    <source>
        <dbReference type="ARBA" id="ARBA00022475"/>
    </source>
</evidence>
<name>A0AAV5N8Y9_9GAMM</name>
<keyword evidence="21" id="KW-1185">Reference proteome</keyword>
<dbReference type="GO" id="GO:0047134">
    <property type="term" value="F:protein-disulfide reductase [NAD(P)H] activity"/>
    <property type="evidence" value="ECO:0007669"/>
    <property type="project" value="UniProtKB-UniRule"/>
</dbReference>
<dbReference type="InterPro" id="IPR022910">
    <property type="entry name" value="Thiol_diS_interchange_DbsD"/>
</dbReference>
<comment type="similarity">
    <text evidence="2 18">Belongs to the thioredoxin family. DsbD subfamily.</text>
</comment>
<dbReference type="GO" id="GO:0045454">
    <property type="term" value="P:cell redox homeostasis"/>
    <property type="evidence" value="ECO:0007669"/>
    <property type="project" value="TreeGrafter"/>
</dbReference>
<evidence type="ECO:0000256" key="18">
    <source>
        <dbReference type="HAMAP-Rule" id="MF_00399"/>
    </source>
</evidence>
<evidence type="ECO:0000256" key="10">
    <source>
        <dbReference type="ARBA" id="ARBA00022989"/>
    </source>
</evidence>
<feature type="chain" id="PRO_5043071065" description="Thiol:disulfide interchange protein DsbD" evidence="18">
    <location>
        <begin position="26"/>
        <end position="580"/>
    </location>
</feature>
<dbReference type="GO" id="GO:0017004">
    <property type="term" value="P:cytochrome complex assembly"/>
    <property type="evidence" value="ECO:0007669"/>
    <property type="project" value="UniProtKB-UniRule"/>
</dbReference>
<dbReference type="Proteomes" id="UP001058124">
    <property type="component" value="Unassembled WGS sequence"/>
</dbReference>
<keyword evidence="13 18" id="KW-0472">Membrane</keyword>
<keyword evidence="9 18" id="KW-0249">Electron transport</keyword>
<dbReference type="PROSITE" id="PS00194">
    <property type="entry name" value="THIOREDOXIN_1"/>
    <property type="match status" value="1"/>
</dbReference>
<comment type="catalytic activity">
    <reaction evidence="17 18">
        <text>[protein]-dithiol + NADP(+) = [protein]-disulfide + NADPH + H(+)</text>
        <dbReference type="Rhea" id="RHEA:18753"/>
        <dbReference type="Rhea" id="RHEA-COMP:10593"/>
        <dbReference type="Rhea" id="RHEA-COMP:10594"/>
        <dbReference type="ChEBI" id="CHEBI:15378"/>
        <dbReference type="ChEBI" id="CHEBI:29950"/>
        <dbReference type="ChEBI" id="CHEBI:50058"/>
        <dbReference type="ChEBI" id="CHEBI:57783"/>
        <dbReference type="ChEBI" id="CHEBI:58349"/>
        <dbReference type="EC" id="1.8.1.8"/>
    </reaction>
</comment>
<dbReference type="InterPro" id="IPR013766">
    <property type="entry name" value="Thioredoxin_domain"/>
</dbReference>
<keyword evidence="4 18" id="KW-1003">Cell membrane</keyword>
<evidence type="ECO:0000256" key="3">
    <source>
        <dbReference type="ARBA" id="ARBA00022448"/>
    </source>
</evidence>
<reference evidence="20" key="1">
    <citation type="submission" date="2022-06" db="EMBL/GenBank/DDBJ databases">
        <title>Draft genome sequences of Leminorella grimontii str. JCM5902.</title>
        <authorList>
            <person name="Wakabayashi Y."/>
            <person name="Kojima K."/>
        </authorList>
    </citation>
    <scope>NUCLEOTIDE SEQUENCE</scope>
    <source>
        <strain evidence="20">JCM 5902</strain>
    </source>
</reference>
<evidence type="ECO:0000256" key="13">
    <source>
        <dbReference type="ARBA" id="ARBA00023136"/>
    </source>
</evidence>
<feature type="transmembrane region" description="Helical" evidence="18">
    <location>
        <begin position="400"/>
        <end position="417"/>
    </location>
</feature>
<feature type="disulfide bond" description="Redox-active" evidence="18">
    <location>
        <begin position="493"/>
        <end position="496"/>
    </location>
</feature>
<feature type="transmembrane region" description="Helical" evidence="18">
    <location>
        <begin position="424"/>
        <end position="444"/>
    </location>
</feature>
<feature type="transmembrane region" description="Helical" evidence="18">
    <location>
        <begin position="301"/>
        <end position="330"/>
    </location>
</feature>
<keyword evidence="15 18" id="KW-0676">Redox-active center</keyword>
<dbReference type="EC" id="1.8.1.8" evidence="18"/>
<feature type="transmembrane region" description="Helical" evidence="18">
    <location>
        <begin position="256"/>
        <end position="280"/>
    </location>
</feature>
<evidence type="ECO:0000256" key="11">
    <source>
        <dbReference type="ARBA" id="ARBA00023002"/>
    </source>
</evidence>
<comment type="function">
    <text evidence="18">Required to facilitate the formation of correct disulfide bonds in some periplasmic proteins and for the assembly of the periplasmic c-type cytochromes. Acts by transferring electrons from cytoplasmic thioredoxin to the periplasm. This transfer involves a cascade of disulfide bond formation and reduction steps.</text>
</comment>
<proteinExistence type="inferred from homology"/>
<evidence type="ECO:0000256" key="5">
    <source>
        <dbReference type="ARBA" id="ARBA00022519"/>
    </source>
</evidence>
<keyword evidence="12 18" id="KW-0520">NAD</keyword>
<organism evidence="20 21">
    <name type="scientific">Leminorella grimontii</name>
    <dbReference type="NCBI Taxonomy" id="82981"/>
    <lineage>
        <taxon>Bacteria</taxon>
        <taxon>Pseudomonadati</taxon>
        <taxon>Pseudomonadota</taxon>
        <taxon>Gammaproteobacteria</taxon>
        <taxon>Enterobacterales</taxon>
        <taxon>Budviciaceae</taxon>
        <taxon>Leminorella</taxon>
    </lineage>
</organism>
<dbReference type="InterPro" id="IPR036929">
    <property type="entry name" value="DsbDN_sf"/>
</dbReference>
<evidence type="ECO:0000256" key="2">
    <source>
        <dbReference type="ARBA" id="ARBA00007241"/>
    </source>
</evidence>
<feature type="domain" description="Thioredoxin" evidence="19">
    <location>
        <begin position="445"/>
        <end position="578"/>
    </location>
</feature>
<dbReference type="Gene3D" id="3.40.30.10">
    <property type="entry name" value="Glutaredoxin"/>
    <property type="match status" value="1"/>
</dbReference>
<gene>
    <name evidence="18 20" type="primary">dsbD</name>
    <name evidence="20" type="ORF">SOASR030_35910</name>
</gene>
<feature type="transmembrane region" description="Helical" evidence="18">
    <location>
        <begin position="220"/>
        <end position="244"/>
    </location>
</feature>
<keyword evidence="6 18" id="KW-0812">Transmembrane</keyword>
<comment type="subcellular location">
    <subcellularLocation>
        <location evidence="1 18">Cell inner membrane</location>
        <topology evidence="1 18">Multi-pass membrane protein</topology>
    </subcellularLocation>
</comment>
<dbReference type="InterPro" id="IPR028250">
    <property type="entry name" value="DsbDN"/>
</dbReference>
<dbReference type="PANTHER" id="PTHR32234:SF0">
    <property type="entry name" value="THIOL:DISULFIDE INTERCHANGE PROTEIN DSBD"/>
    <property type="match status" value="1"/>
</dbReference>
<evidence type="ECO:0000313" key="20">
    <source>
        <dbReference type="EMBL" id="GKX57479.1"/>
    </source>
</evidence>
<dbReference type="GO" id="GO:0009055">
    <property type="term" value="F:electron transfer activity"/>
    <property type="evidence" value="ECO:0007669"/>
    <property type="project" value="UniProtKB-UniRule"/>
</dbReference>
<feature type="disulfide bond" description="Redox-active" evidence="18">
    <location>
        <begin position="129"/>
        <end position="135"/>
    </location>
</feature>
<dbReference type="HAMAP" id="MF_00399">
    <property type="entry name" value="DbsD"/>
    <property type="match status" value="1"/>
</dbReference>
<dbReference type="SUPFAM" id="SSF52833">
    <property type="entry name" value="Thioredoxin-like"/>
    <property type="match status" value="1"/>
</dbReference>
<feature type="signal peptide" evidence="18">
    <location>
        <begin position="1"/>
        <end position="25"/>
    </location>
</feature>
<keyword evidence="10 18" id="KW-1133">Transmembrane helix</keyword>
<dbReference type="PROSITE" id="PS51352">
    <property type="entry name" value="THIOREDOXIN_2"/>
    <property type="match status" value="1"/>
</dbReference>
<dbReference type="NCBIfam" id="NF001419">
    <property type="entry name" value="PRK00293.1"/>
    <property type="match status" value="1"/>
</dbReference>
<dbReference type="RefSeq" id="WP_027275483.1">
    <property type="nucleotide sequence ID" value="NZ_BRLH01000016.1"/>
</dbReference>
<dbReference type="Pfam" id="PF02683">
    <property type="entry name" value="DsbD_TM"/>
    <property type="match status" value="1"/>
</dbReference>
<feature type="transmembrane region" description="Helical" evidence="18">
    <location>
        <begin position="342"/>
        <end position="364"/>
    </location>
</feature>
<dbReference type="Pfam" id="PF13899">
    <property type="entry name" value="Thioredoxin_7"/>
    <property type="match status" value="1"/>
</dbReference>
<evidence type="ECO:0000256" key="6">
    <source>
        <dbReference type="ARBA" id="ARBA00022692"/>
    </source>
</evidence>
<evidence type="ECO:0000256" key="15">
    <source>
        <dbReference type="ARBA" id="ARBA00023284"/>
    </source>
</evidence>
<feature type="transmembrane region" description="Helical" evidence="18">
    <location>
        <begin position="181"/>
        <end position="208"/>
    </location>
</feature>
<keyword evidence="3 18" id="KW-0813">Transport</keyword>
<keyword evidence="5 18" id="KW-0997">Cell inner membrane</keyword>
<dbReference type="Gene3D" id="2.60.40.1250">
    <property type="entry name" value="Thiol:disulfide interchange protein DsbD, N-terminal domain"/>
    <property type="match status" value="1"/>
</dbReference>
<dbReference type="AlphaFoldDB" id="A0AAV5N8Y9"/>
<accession>A0AAV5N8Y9</accession>
<evidence type="ECO:0000256" key="7">
    <source>
        <dbReference type="ARBA" id="ARBA00022729"/>
    </source>
</evidence>
<feature type="transmembrane region" description="Helical" evidence="18">
    <location>
        <begin position="376"/>
        <end position="394"/>
    </location>
</feature>
<feature type="disulfide bond" description="Redox-active" evidence="18">
    <location>
        <begin position="195"/>
        <end position="317"/>
    </location>
</feature>
<evidence type="ECO:0000256" key="9">
    <source>
        <dbReference type="ARBA" id="ARBA00022982"/>
    </source>
</evidence>
<dbReference type="EMBL" id="BRLH01000016">
    <property type="protein sequence ID" value="GKX57479.1"/>
    <property type="molecule type" value="Genomic_DNA"/>
</dbReference>
<sequence length="580" mass="62713" precursor="true">MAKRLSKLIALFWLAFVFSTFSVQASPFDGLSGKNKFLSVDSAFAFDFQQSGQKLTLKWDIAPGYYLYQHQIKIEPTGAELAPFTLPQAQTHHDNFYGDTLVYTKALEVPLTLTQSSNDAIVTVTYQGCAEAGFCYPPETRKVPLSALTEGGQRAAPSAAQANLPTGAPQSQTQELPFSPLWALLIGIVAAATPCVLPMYPLISSLILGGKQRMSLKRAFFLAFVYVQGMAVTYTALGIVVAAAGMQFQAYFQHPAVLIGLSALFILLALSMFGVFTLQMPSSVQTRLTEWSNGQKSGSTFGVFVMGALAGLISSPCTTAPLTAILLYIAQSGDLLVGGGTLYLYALGMGLPLILVATFGNQLLPKSGPWMESVKVAFGFVILALPVFLLERVVGDVWGLRMWSALGVAFFAWAFITSLKANAAWARVLQIILLAAAFICARPLQDWAFGAPTASVAPSQSGYAYVSDVDELQQALVQANGRPVMLDLYADWCVTCKELDKKTLSHPDVVQALSRAMLLKADVTANEDRHAQLLKQLNVLGLPSILFFDAQGKEIVDARVTGFMDAQEFKEHLKHYGIAP</sequence>
<dbReference type="Pfam" id="PF11412">
    <property type="entry name" value="DsbD_N"/>
    <property type="match status" value="1"/>
</dbReference>
<dbReference type="InterPro" id="IPR017937">
    <property type="entry name" value="Thioredoxin_CS"/>
</dbReference>
<keyword evidence="8 18" id="KW-0201">Cytochrome c-type biogenesis</keyword>
<keyword evidence="14 18" id="KW-1015">Disulfide bond</keyword>
<comment type="caution">
    <text evidence="20">The sequence shown here is derived from an EMBL/GenBank/DDBJ whole genome shotgun (WGS) entry which is preliminary data.</text>
</comment>
<dbReference type="PANTHER" id="PTHR32234">
    <property type="entry name" value="THIOL:DISULFIDE INTERCHANGE PROTEIN DSBD"/>
    <property type="match status" value="1"/>
</dbReference>
<evidence type="ECO:0000256" key="17">
    <source>
        <dbReference type="ARBA" id="ARBA00047804"/>
    </source>
</evidence>
<evidence type="ECO:0000256" key="14">
    <source>
        <dbReference type="ARBA" id="ARBA00023157"/>
    </source>
</evidence>